<protein>
    <recommendedName>
        <fullName evidence="5">Integral membrane protein</fullName>
    </recommendedName>
</protein>
<evidence type="ECO:0000256" key="1">
    <source>
        <dbReference type="SAM" id="MobiDB-lite"/>
    </source>
</evidence>
<keyword evidence="4" id="KW-1185">Reference proteome</keyword>
<sequence>MNAVGGRAPCSGSTRRRSRAPRRLALAVRWAGRALCWSLAAAMASAAADLVLAPGTPWWPAVWPLPWYLTGASALAWAVLRAREKAARRPPDEEDLPAGWDKAA</sequence>
<comment type="caution">
    <text evidence="3">The sequence shown here is derived from an EMBL/GenBank/DDBJ whole genome shotgun (WGS) entry which is preliminary data.</text>
</comment>
<dbReference type="RefSeq" id="WP_189419424.1">
    <property type="nucleotide sequence ID" value="NZ_BMTC01000004.1"/>
</dbReference>
<feature type="transmembrane region" description="Helical" evidence="2">
    <location>
        <begin position="58"/>
        <end position="80"/>
    </location>
</feature>
<name>A0ABQ3PXT5_9ACTN</name>
<gene>
    <name evidence="3" type="ORF">Sdagh_15660</name>
</gene>
<evidence type="ECO:0000256" key="2">
    <source>
        <dbReference type="SAM" id="Phobius"/>
    </source>
</evidence>
<dbReference type="GeneID" id="91548996"/>
<evidence type="ECO:0008006" key="5">
    <source>
        <dbReference type="Google" id="ProtNLM"/>
    </source>
</evidence>
<proteinExistence type="predicted"/>
<dbReference type="EMBL" id="BNDX01000007">
    <property type="protein sequence ID" value="GHI29836.1"/>
    <property type="molecule type" value="Genomic_DNA"/>
</dbReference>
<accession>A0ABQ3PXT5</accession>
<organism evidence="3 4">
    <name type="scientific">Streptomyces daghestanicus</name>
    <dbReference type="NCBI Taxonomy" id="66885"/>
    <lineage>
        <taxon>Bacteria</taxon>
        <taxon>Bacillati</taxon>
        <taxon>Actinomycetota</taxon>
        <taxon>Actinomycetes</taxon>
        <taxon>Kitasatosporales</taxon>
        <taxon>Streptomycetaceae</taxon>
        <taxon>Streptomyces</taxon>
    </lineage>
</organism>
<keyword evidence="2" id="KW-0472">Membrane</keyword>
<evidence type="ECO:0000313" key="4">
    <source>
        <dbReference type="Proteomes" id="UP001052655"/>
    </source>
</evidence>
<evidence type="ECO:0000313" key="3">
    <source>
        <dbReference type="EMBL" id="GHI29836.1"/>
    </source>
</evidence>
<keyword evidence="2" id="KW-0812">Transmembrane</keyword>
<dbReference type="Proteomes" id="UP001052655">
    <property type="component" value="Unassembled WGS sequence"/>
</dbReference>
<keyword evidence="2" id="KW-1133">Transmembrane helix</keyword>
<reference evidence="3" key="1">
    <citation type="submission" date="2024-05" db="EMBL/GenBank/DDBJ databases">
        <title>Whole genome shotgun sequence of Streptomyces daghestanicus NBRC 12762.</title>
        <authorList>
            <person name="Komaki H."/>
            <person name="Tamura T."/>
        </authorList>
    </citation>
    <scope>NUCLEOTIDE SEQUENCE</scope>
    <source>
        <strain evidence="3">NBRC 12762</strain>
    </source>
</reference>
<feature type="region of interest" description="Disordered" evidence="1">
    <location>
        <begin position="1"/>
        <end position="20"/>
    </location>
</feature>
<feature type="transmembrane region" description="Helical" evidence="2">
    <location>
        <begin position="24"/>
        <end position="46"/>
    </location>
</feature>